<dbReference type="Pfam" id="PF05725">
    <property type="entry name" value="FNIP"/>
    <property type="match status" value="3"/>
</dbReference>
<dbReference type="EMBL" id="ADBJ01000035">
    <property type="protein sequence ID" value="EFA79327.1"/>
    <property type="molecule type" value="Genomic_DNA"/>
</dbReference>
<reference evidence="1 2" key="1">
    <citation type="journal article" date="2011" name="Genome Res.">
        <title>Phylogeny-wide analysis of social amoeba genomes highlights ancient origins for complex intercellular communication.</title>
        <authorList>
            <person name="Heidel A.J."/>
            <person name="Lawal H.M."/>
            <person name="Felder M."/>
            <person name="Schilde C."/>
            <person name="Helps N.R."/>
            <person name="Tunggal B."/>
            <person name="Rivero F."/>
            <person name="John U."/>
            <person name="Schleicher M."/>
            <person name="Eichinger L."/>
            <person name="Platzer M."/>
            <person name="Noegel A.A."/>
            <person name="Schaap P."/>
            <person name="Gloeckner G."/>
        </authorList>
    </citation>
    <scope>NUCLEOTIDE SEQUENCE [LARGE SCALE GENOMIC DNA]</scope>
    <source>
        <strain evidence="2">ATCC 26659 / Pp 5 / PN500</strain>
    </source>
</reference>
<organism evidence="1 2">
    <name type="scientific">Heterostelium pallidum (strain ATCC 26659 / Pp 5 / PN500)</name>
    <name type="common">Cellular slime mold</name>
    <name type="synonym">Polysphondylium pallidum</name>
    <dbReference type="NCBI Taxonomy" id="670386"/>
    <lineage>
        <taxon>Eukaryota</taxon>
        <taxon>Amoebozoa</taxon>
        <taxon>Evosea</taxon>
        <taxon>Eumycetozoa</taxon>
        <taxon>Dictyostelia</taxon>
        <taxon>Acytosteliales</taxon>
        <taxon>Acytosteliaceae</taxon>
        <taxon>Heterostelium</taxon>
    </lineage>
</organism>
<dbReference type="GeneID" id="31363226"/>
<dbReference type="InterPro" id="IPR051251">
    <property type="entry name" value="STK_FNIP-Repeat"/>
</dbReference>
<dbReference type="PANTHER" id="PTHR32134">
    <property type="entry name" value="FNIP REPEAT-CONTAINING PROTEIN"/>
    <property type="match status" value="1"/>
</dbReference>
<accession>D3BGU3</accession>
<dbReference type="FunCoup" id="D3BGU3">
    <property type="interactions" value="162"/>
</dbReference>
<evidence type="ECO:0000313" key="1">
    <source>
        <dbReference type="EMBL" id="EFA79327.1"/>
    </source>
</evidence>
<gene>
    <name evidence="1" type="ORF">PPL_07745</name>
</gene>
<dbReference type="OMA" id="NDTHYED"/>
<dbReference type="InterPro" id="IPR008615">
    <property type="entry name" value="FNIP"/>
</dbReference>
<evidence type="ECO:0000313" key="2">
    <source>
        <dbReference type="Proteomes" id="UP000001396"/>
    </source>
</evidence>
<dbReference type="InParanoid" id="D3BGU3"/>
<dbReference type="Proteomes" id="UP000001396">
    <property type="component" value="Unassembled WGS sequence"/>
</dbReference>
<dbReference type="PANTHER" id="PTHR32134:SF169">
    <property type="entry name" value="FNIP REPEAT-CONTAINING PROTEIN-RELATED"/>
    <property type="match status" value="1"/>
</dbReference>
<name>D3BGU3_HETP5</name>
<dbReference type="RefSeq" id="XP_020431448.1">
    <property type="nucleotide sequence ID" value="XM_020578579.1"/>
</dbReference>
<comment type="caution">
    <text evidence="1">The sequence shown here is derived from an EMBL/GenBank/DDBJ whole genome shotgun (WGS) entry which is preliminary data.</text>
</comment>
<dbReference type="SUPFAM" id="SSF52058">
    <property type="entry name" value="L domain-like"/>
    <property type="match status" value="1"/>
</dbReference>
<protein>
    <submittedName>
        <fullName evidence="1">Uncharacterized protein</fullName>
    </submittedName>
</protein>
<sequence length="501" mass="57735">MTTTLTNNNDNHIFVNFSHFLLKKIVRNLKIVDSIRFTLVSKKWFQERDKYLLFEDEVQPEDLIYLLSFKKIRFDIDFPQTRLFIVDEINDTHYEDNYSQYETPDDELTIKRMEGIREVFFEVDNLNIAKYKEILEKSNVQIVSARRIEQLTPGSLPSKLKNLDIDDYPFRLESNHLPSSLENLSLLSNNHNPFQISSLPPNLKSLTFFRVFGEIAFEDIRNVNILPKTLTKIKNCPYQWIKFLKNLPFLTTLQITENIPNGYLEPGDFPESLTNLSLQSPIELIESLIPQSIQHLNLPNCILDLSSNELPRSSHFQSLCVKDINSPILPNQLPPYIKELNLIKYNQELVPGSLPNGIETLKLPTLDAGFLYEGVIPSSTKNLHLFEAHSENPFKASSIPNAVETLELGSLDSDIDFGMIPNSVCSITCNIGLIKKYGINSIKSTVNHIKIIGELNYEFDRIDQNWFFAYYCGYSFIQEKSILNLLEKDKPLVNLQTCQTQ</sequence>
<dbReference type="AlphaFoldDB" id="D3BGU3"/>
<proteinExistence type="predicted"/>
<keyword evidence="2" id="KW-1185">Reference proteome</keyword>